<dbReference type="EMBL" id="LJIJ01000704">
    <property type="protein sequence ID" value="ODM95157.1"/>
    <property type="molecule type" value="Genomic_DNA"/>
</dbReference>
<feature type="transmembrane region" description="Helical" evidence="1">
    <location>
        <begin position="101"/>
        <end position="118"/>
    </location>
</feature>
<evidence type="ECO:0000313" key="3">
    <source>
        <dbReference type="Proteomes" id="UP000094527"/>
    </source>
</evidence>
<keyword evidence="1" id="KW-0472">Membrane</keyword>
<evidence type="ECO:0000313" key="2">
    <source>
        <dbReference type="EMBL" id="ODM95157.1"/>
    </source>
</evidence>
<dbReference type="Proteomes" id="UP000094527">
    <property type="component" value="Unassembled WGS sequence"/>
</dbReference>
<sequence>MPLQKGVKVLAIIDAVLSTLNLGMYVLAIVGLHVYDDELDTLKRKKCCHWCCCCCHNHLNSSDNAALQKRLSKLRIWIIVTVIVVIINIASLILNSTSGEYAPAAFGITVFLICYKIFETVVVISFLRTLGTDGQTGNGLYIPLLQSFRRTTAVLSSSTSCLCDDCISAIS</sequence>
<keyword evidence="1" id="KW-1133">Transmembrane helix</keyword>
<comment type="caution">
    <text evidence="2">The sequence shown here is derived from an EMBL/GenBank/DDBJ whole genome shotgun (WGS) entry which is preliminary data.</text>
</comment>
<keyword evidence="3" id="KW-1185">Reference proteome</keyword>
<protein>
    <submittedName>
        <fullName evidence="2">Uncharacterized protein</fullName>
    </submittedName>
</protein>
<name>A0A1D2MQ14_ORCCI</name>
<feature type="transmembrane region" description="Helical" evidence="1">
    <location>
        <begin position="76"/>
        <end position="95"/>
    </location>
</feature>
<reference evidence="2 3" key="1">
    <citation type="journal article" date="2016" name="Genome Biol. Evol.">
        <title>Gene Family Evolution Reflects Adaptation to Soil Environmental Stressors in the Genome of the Collembolan Orchesella cincta.</title>
        <authorList>
            <person name="Faddeeva-Vakhrusheva A."/>
            <person name="Derks M.F."/>
            <person name="Anvar S.Y."/>
            <person name="Agamennone V."/>
            <person name="Suring W."/>
            <person name="Smit S."/>
            <person name="van Straalen N.M."/>
            <person name="Roelofs D."/>
        </authorList>
    </citation>
    <scope>NUCLEOTIDE SEQUENCE [LARGE SCALE GENOMIC DNA]</scope>
    <source>
        <tissue evidence="2">Mixed pool</tissue>
    </source>
</reference>
<accession>A0A1D2MQ14</accession>
<feature type="transmembrane region" description="Helical" evidence="1">
    <location>
        <begin position="12"/>
        <end position="35"/>
    </location>
</feature>
<organism evidence="2 3">
    <name type="scientific">Orchesella cincta</name>
    <name type="common">Springtail</name>
    <name type="synonym">Podura cincta</name>
    <dbReference type="NCBI Taxonomy" id="48709"/>
    <lineage>
        <taxon>Eukaryota</taxon>
        <taxon>Metazoa</taxon>
        <taxon>Ecdysozoa</taxon>
        <taxon>Arthropoda</taxon>
        <taxon>Hexapoda</taxon>
        <taxon>Collembola</taxon>
        <taxon>Entomobryomorpha</taxon>
        <taxon>Entomobryoidea</taxon>
        <taxon>Orchesellidae</taxon>
        <taxon>Orchesellinae</taxon>
        <taxon>Orchesella</taxon>
    </lineage>
</organism>
<proteinExistence type="predicted"/>
<dbReference type="AlphaFoldDB" id="A0A1D2MQ14"/>
<evidence type="ECO:0000256" key="1">
    <source>
        <dbReference type="SAM" id="Phobius"/>
    </source>
</evidence>
<keyword evidence="1" id="KW-0812">Transmembrane</keyword>
<gene>
    <name evidence="2" type="ORF">Ocin01_11525</name>
</gene>